<organism evidence="6">
    <name type="scientific">Caenorhabditis remanei</name>
    <name type="common">Caenorhabditis vulgaris</name>
    <dbReference type="NCBI Taxonomy" id="31234"/>
    <lineage>
        <taxon>Eukaryota</taxon>
        <taxon>Metazoa</taxon>
        <taxon>Ecdysozoa</taxon>
        <taxon>Nematoda</taxon>
        <taxon>Chromadorea</taxon>
        <taxon>Rhabditida</taxon>
        <taxon>Rhabditina</taxon>
        <taxon>Rhabditomorpha</taxon>
        <taxon>Rhabditoidea</taxon>
        <taxon>Rhabditidae</taxon>
        <taxon>Peloderinae</taxon>
        <taxon>Caenorhabditis</taxon>
    </lineage>
</organism>
<dbReference type="SUPFAM" id="SSF55729">
    <property type="entry name" value="Acyl-CoA N-acyltransferases (Nat)"/>
    <property type="match status" value="1"/>
</dbReference>
<dbReference type="STRING" id="31234.E3NTS4"/>
<dbReference type="InParanoid" id="E3NTS4"/>
<evidence type="ECO:0000256" key="3">
    <source>
        <dbReference type="SAM" id="SignalP"/>
    </source>
</evidence>
<reference evidence="5" key="1">
    <citation type="submission" date="2007-07" db="EMBL/GenBank/DDBJ databases">
        <title>PCAP assembly of the Caenorhabditis remanei genome.</title>
        <authorList>
            <consortium name="The Caenorhabditis remanei Sequencing Consortium"/>
            <person name="Wilson R.K."/>
        </authorList>
    </citation>
    <scope>NUCLEOTIDE SEQUENCE [LARGE SCALE GENOMIC DNA]</scope>
    <source>
        <strain evidence="5">PB4641</strain>
    </source>
</reference>
<dbReference type="EMBL" id="DS270287">
    <property type="protein sequence ID" value="EFO92792.1"/>
    <property type="molecule type" value="Genomic_DNA"/>
</dbReference>
<keyword evidence="2" id="KW-0012">Acyltransferase</keyword>
<dbReference type="SUPFAM" id="SSF111364">
    <property type="entry name" value="Tsx-like channel"/>
    <property type="match status" value="1"/>
</dbReference>
<dbReference type="InterPro" id="IPR000182">
    <property type="entry name" value="GNAT_dom"/>
</dbReference>
<dbReference type="OrthoDB" id="8299736at2759"/>
<dbReference type="HOGENOM" id="CLU_730056_0_0_1"/>
<feature type="chain" id="PRO_5003179103" description="N-acetyltransferase domain-containing protein" evidence="3">
    <location>
        <begin position="22"/>
        <end position="379"/>
    </location>
</feature>
<dbReference type="PANTHER" id="PTHR43072">
    <property type="entry name" value="N-ACETYLTRANSFERASE"/>
    <property type="match status" value="1"/>
</dbReference>
<keyword evidence="3" id="KW-0732">Signal</keyword>
<sequence>MKLTQIAAICAIASTATLAQAAPVWQDFSITGLYGENYELTPDEKQSTITFEYAAKLKYGDFFAFADRTNSDGQSDTYFEVSPRLSLGAVSGKKLELGPIKDVLIATTWEGGKDMNNYLYGVGVDLAIPYFQYAQLNFYRANNEIQEDDYQLTFTYGIPFKIASEEFLVDGFLDWSTAEKDQVAHSSELNWTTQWKWNAGKHISPDTRLYLGVEHSIRPAQASDLTEIMRIYNHEIATGLATWNSQLKTFADYQQWFLELQQQQFPLFVAEETATHAIAGYADYASFRAINGYLYTVEHSVYIDPKFTRQGLGKRLMLKLIEHAQQHNIHVMVAAIDHENTGSIYLHQQLGFKQTGYMPQVGQKFGKWRDLVLMQLNFD</sequence>
<evidence type="ECO:0000313" key="5">
    <source>
        <dbReference type="EMBL" id="EFO92792.1"/>
    </source>
</evidence>
<dbReference type="InterPro" id="IPR018013">
    <property type="entry name" value="Channel_Tsx-like"/>
</dbReference>
<feature type="domain" description="N-acetyltransferase" evidence="4">
    <location>
        <begin position="215"/>
        <end position="379"/>
    </location>
</feature>
<evidence type="ECO:0000259" key="4">
    <source>
        <dbReference type="PROSITE" id="PS51186"/>
    </source>
</evidence>
<dbReference type="eggNOG" id="ENOG502S6VZ">
    <property type="taxonomic scope" value="Eukaryota"/>
</dbReference>
<proteinExistence type="predicted"/>
<evidence type="ECO:0000256" key="2">
    <source>
        <dbReference type="ARBA" id="ARBA00023315"/>
    </source>
</evidence>
<keyword evidence="6" id="KW-1185">Reference proteome</keyword>
<dbReference type="Proteomes" id="UP000008281">
    <property type="component" value="Unassembled WGS sequence"/>
</dbReference>
<dbReference type="Gene3D" id="3.40.630.30">
    <property type="match status" value="1"/>
</dbReference>
<dbReference type="PANTHER" id="PTHR43072:SF23">
    <property type="entry name" value="UPF0039 PROTEIN C11D3.02C"/>
    <property type="match status" value="1"/>
</dbReference>
<dbReference type="PROSITE" id="PS51186">
    <property type="entry name" value="GNAT"/>
    <property type="match status" value="1"/>
</dbReference>
<keyword evidence="1" id="KW-0808">Transferase</keyword>
<gene>
    <name evidence="5" type="ORF">CRE_05355</name>
</gene>
<dbReference type="AlphaFoldDB" id="E3NTS4"/>
<evidence type="ECO:0000256" key="1">
    <source>
        <dbReference type="ARBA" id="ARBA00022679"/>
    </source>
</evidence>
<name>E3NTS4_CAERE</name>
<dbReference type="CDD" id="cd04301">
    <property type="entry name" value="NAT_SF"/>
    <property type="match status" value="1"/>
</dbReference>
<accession>E3NTS4</accession>
<dbReference type="Gene3D" id="2.40.230.20">
    <property type="entry name" value="Nucleoside-specific channel-forming protein, Tsx-like"/>
    <property type="match status" value="1"/>
</dbReference>
<dbReference type="InterPro" id="IPR036777">
    <property type="entry name" value="Channel_Tsx-like_sf"/>
</dbReference>
<evidence type="ECO:0000313" key="6">
    <source>
        <dbReference type="Proteomes" id="UP000008281"/>
    </source>
</evidence>
<feature type="signal peptide" evidence="3">
    <location>
        <begin position="1"/>
        <end position="21"/>
    </location>
</feature>
<dbReference type="Pfam" id="PF03502">
    <property type="entry name" value="Channel_Tsx"/>
    <property type="match status" value="1"/>
</dbReference>
<dbReference type="InterPro" id="IPR016181">
    <property type="entry name" value="Acyl_CoA_acyltransferase"/>
</dbReference>
<protein>
    <recommendedName>
        <fullName evidence="4">N-acetyltransferase domain-containing protein</fullName>
    </recommendedName>
</protein>
<dbReference type="Pfam" id="PF00583">
    <property type="entry name" value="Acetyltransf_1"/>
    <property type="match status" value="1"/>
</dbReference>
<dbReference type="GO" id="GO:0016747">
    <property type="term" value="F:acyltransferase activity, transferring groups other than amino-acyl groups"/>
    <property type="evidence" value="ECO:0007669"/>
    <property type="project" value="InterPro"/>
</dbReference>